<dbReference type="SUPFAM" id="SSF75217">
    <property type="entry name" value="alpha/beta knot"/>
    <property type="match status" value="1"/>
</dbReference>
<evidence type="ECO:0000313" key="8">
    <source>
        <dbReference type="Proteomes" id="UP000886893"/>
    </source>
</evidence>
<dbReference type="Pfam" id="PF02590">
    <property type="entry name" value="SPOUT_MTase"/>
    <property type="match status" value="1"/>
</dbReference>
<accession>A0A9D1KB68</accession>
<reference evidence="7" key="2">
    <citation type="journal article" date="2021" name="PeerJ">
        <title>Extensive microbial diversity within the chicken gut microbiome revealed by metagenomics and culture.</title>
        <authorList>
            <person name="Gilroy R."/>
            <person name="Ravi A."/>
            <person name="Getino M."/>
            <person name="Pursley I."/>
            <person name="Horton D.L."/>
            <person name="Alikhan N.F."/>
            <person name="Baker D."/>
            <person name="Gharbi K."/>
            <person name="Hall N."/>
            <person name="Watson M."/>
            <person name="Adriaenssens E.M."/>
            <person name="Foster-Nyarko E."/>
            <person name="Jarju S."/>
            <person name="Secka A."/>
            <person name="Antonio M."/>
            <person name="Oren A."/>
            <person name="Chaudhuri R.R."/>
            <person name="La Ragione R."/>
            <person name="Hildebrand F."/>
            <person name="Pallen M.J."/>
        </authorList>
    </citation>
    <scope>NUCLEOTIDE SEQUENCE</scope>
    <source>
        <strain evidence="7">14508</strain>
    </source>
</reference>
<organism evidence="7 8">
    <name type="scientific">Candidatus Caccosoma faecigallinarum</name>
    <dbReference type="NCBI Taxonomy" id="2840720"/>
    <lineage>
        <taxon>Bacteria</taxon>
        <taxon>Bacillati</taxon>
        <taxon>Bacillota</taxon>
        <taxon>Bacillota incertae sedis</taxon>
        <taxon>Candidatus Caccosoma</taxon>
    </lineage>
</organism>
<feature type="binding site" evidence="6">
    <location>
        <position position="67"/>
    </location>
    <ligand>
        <name>S-adenosyl-L-methionine</name>
        <dbReference type="ChEBI" id="CHEBI:59789"/>
    </ligand>
</feature>
<evidence type="ECO:0000256" key="3">
    <source>
        <dbReference type="ARBA" id="ARBA00022679"/>
    </source>
</evidence>
<evidence type="ECO:0000256" key="6">
    <source>
        <dbReference type="HAMAP-Rule" id="MF_00658"/>
    </source>
</evidence>
<dbReference type="GO" id="GO:0005737">
    <property type="term" value="C:cytoplasm"/>
    <property type="evidence" value="ECO:0007669"/>
    <property type="project" value="UniProtKB-SubCell"/>
</dbReference>
<keyword evidence="2 6" id="KW-0489">Methyltransferase</keyword>
<keyword evidence="3 6" id="KW-0808">Transferase</keyword>
<name>A0A9D1KB68_9FIRM</name>
<feature type="binding site" evidence="6">
    <location>
        <begin position="116"/>
        <end position="121"/>
    </location>
    <ligand>
        <name>S-adenosyl-L-methionine</name>
        <dbReference type="ChEBI" id="CHEBI:59789"/>
    </ligand>
</feature>
<dbReference type="PANTHER" id="PTHR33603:SF1">
    <property type="entry name" value="RIBOSOMAL RNA LARGE SUBUNIT METHYLTRANSFERASE H"/>
    <property type="match status" value="1"/>
</dbReference>
<comment type="catalytic activity">
    <reaction evidence="6">
        <text>pseudouridine(1915) in 23S rRNA + S-adenosyl-L-methionine = N(3)-methylpseudouridine(1915) in 23S rRNA + S-adenosyl-L-homocysteine + H(+)</text>
        <dbReference type="Rhea" id="RHEA:42752"/>
        <dbReference type="Rhea" id="RHEA-COMP:10221"/>
        <dbReference type="Rhea" id="RHEA-COMP:10222"/>
        <dbReference type="ChEBI" id="CHEBI:15378"/>
        <dbReference type="ChEBI" id="CHEBI:57856"/>
        <dbReference type="ChEBI" id="CHEBI:59789"/>
        <dbReference type="ChEBI" id="CHEBI:65314"/>
        <dbReference type="ChEBI" id="CHEBI:74486"/>
        <dbReference type="EC" id="2.1.1.177"/>
    </reaction>
</comment>
<protein>
    <recommendedName>
        <fullName evidence="6">Ribosomal RNA large subunit methyltransferase H</fullName>
        <ecNumber evidence="6">2.1.1.177</ecNumber>
    </recommendedName>
    <alternativeName>
        <fullName evidence="6">23S rRNA (pseudouridine1915-N3)-methyltransferase</fullName>
    </alternativeName>
    <alternativeName>
        <fullName evidence="6">23S rRNA m3Psi1915 methyltransferase</fullName>
    </alternativeName>
    <alternativeName>
        <fullName evidence="6">rRNA (pseudouridine-N3-)-methyltransferase RlmH</fullName>
    </alternativeName>
</protein>
<evidence type="ECO:0000256" key="2">
    <source>
        <dbReference type="ARBA" id="ARBA00022603"/>
    </source>
</evidence>
<dbReference type="InterPro" id="IPR029028">
    <property type="entry name" value="Alpha/beta_knot_MTases"/>
</dbReference>
<dbReference type="Gene3D" id="3.40.1280.10">
    <property type="match status" value="1"/>
</dbReference>
<comment type="subcellular location">
    <subcellularLocation>
        <location evidence="6">Cytoplasm</location>
    </subcellularLocation>
</comment>
<keyword evidence="6" id="KW-0963">Cytoplasm</keyword>
<keyword evidence="1 6" id="KW-0698">rRNA processing</keyword>
<comment type="function">
    <text evidence="6">Specifically methylates the pseudouridine at position 1915 (m3Psi1915) in 23S rRNA.</text>
</comment>
<comment type="subunit">
    <text evidence="6">Homodimer.</text>
</comment>
<evidence type="ECO:0000313" key="7">
    <source>
        <dbReference type="EMBL" id="HIT17081.1"/>
    </source>
</evidence>
<dbReference type="PIRSF" id="PIRSF004505">
    <property type="entry name" value="MT_bac"/>
    <property type="match status" value="1"/>
</dbReference>
<dbReference type="EC" id="2.1.1.177" evidence="6"/>
<comment type="similarity">
    <text evidence="5 6">Belongs to the RNA methyltransferase RlmH family.</text>
</comment>
<feature type="binding site" evidence="6">
    <location>
        <position position="99"/>
    </location>
    <ligand>
        <name>S-adenosyl-L-methionine</name>
        <dbReference type="ChEBI" id="CHEBI:59789"/>
    </ligand>
</feature>
<dbReference type="EMBL" id="DVKI01000050">
    <property type="protein sequence ID" value="HIT17081.1"/>
    <property type="molecule type" value="Genomic_DNA"/>
</dbReference>
<dbReference type="CDD" id="cd18081">
    <property type="entry name" value="RlmH-like"/>
    <property type="match status" value="1"/>
</dbReference>
<dbReference type="InterPro" id="IPR029026">
    <property type="entry name" value="tRNA_m1G_MTases_N"/>
</dbReference>
<sequence>MIRLVCVGNLKEKYLKEAANEYLKRISKFSKIEIIEVKEASHLPKDLALKEEAKEIVKYCKGYVIQLAILGKMLDSIQLSQKIEEIQSSGTSDITFIIGSSYGLSENIFHHFSLSLSKMTFPHQLTRILLLEQIYRAFSILNHTQYHK</sequence>
<proteinExistence type="inferred from homology"/>
<evidence type="ECO:0000256" key="4">
    <source>
        <dbReference type="ARBA" id="ARBA00022691"/>
    </source>
</evidence>
<dbReference type="AlphaFoldDB" id="A0A9D1KB68"/>
<dbReference type="PANTHER" id="PTHR33603">
    <property type="entry name" value="METHYLTRANSFERASE"/>
    <property type="match status" value="1"/>
</dbReference>
<dbReference type="InterPro" id="IPR003742">
    <property type="entry name" value="RlmH-like"/>
</dbReference>
<evidence type="ECO:0000256" key="1">
    <source>
        <dbReference type="ARBA" id="ARBA00022552"/>
    </source>
</evidence>
<keyword evidence="4 6" id="KW-0949">S-adenosyl-L-methionine</keyword>
<reference evidence="7" key="1">
    <citation type="submission" date="2020-10" db="EMBL/GenBank/DDBJ databases">
        <authorList>
            <person name="Gilroy R."/>
        </authorList>
    </citation>
    <scope>NUCLEOTIDE SEQUENCE</scope>
    <source>
        <strain evidence="7">14508</strain>
    </source>
</reference>
<dbReference type="HAMAP" id="MF_00658">
    <property type="entry name" value="23SrRNA_methyltr_H"/>
    <property type="match status" value="1"/>
</dbReference>
<dbReference type="GO" id="GO:0070038">
    <property type="term" value="F:rRNA (pseudouridine-N3-)-methyltransferase activity"/>
    <property type="evidence" value="ECO:0007669"/>
    <property type="project" value="UniProtKB-UniRule"/>
</dbReference>
<dbReference type="Proteomes" id="UP000886893">
    <property type="component" value="Unassembled WGS sequence"/>
</dbReference>
<gene>
    <name evidence="6" type="primary">rlmH</name>
    <name evidence="7" type="ORF">IAD04_01710</name>
</gene>
<comment type="caution">
    <text evidence="7">The sequence shown here is derived from an EMBL/GenBank/DDBJ whole genome shotgun (WGS) entry which is preliminary data.</text>
</comment>
<evidence type="ECO:0000256" key="5">
    <source>
        <dbReference type="ARBA" id="ARBA00038303"/>
    </source>
</evidence>